<evidence type="ECO:0000256" key="8">
    <source>
        <dbReference type="ARBA" id="ARBA00023235"/>
    </source>
</evidence>
<evidence type="ECO:0000256" key="2">
    <source>
        <dbReference type="ARBA" id="ARBA00001911"/>
    </source>
</evidence>
<dbReference type="EC" id="5.1.3.2" evidence="5 10"/>
<evidence type="ECO:0000256" key="5">
    <source>
        <dbReference type="ARBA" id="ARBA00013189"/>
    </source>
</evidence>
<dbReference type="Pfam" id="PF01370">
    <property type="entry name" value="Epimerase"/>
    <property type="match status" value="1"/>
</dbReference>
<gene>
    <name evidence="12" type="primary">galE</name>
    <name evidence="12" type="ORF">I4641_01940</name>
</gene>
<proteinExistence type="inferred from homology"/>
<comment type="caution">
    <text evidence="12">The sequence shown here is derived from an EMBL/GenBank/DDBJ whole genome shotgun (WGS) entry which is preliminary data.</text>
</comment>
<dbReference type="AlphaFoldDB" id="A0A964BLT3"/>
<comment type="similarity">
    <text evidence="4 10">Belongs to the NAD(P)-dependent epimerase/dehydratase family.</text>
</comment>
<accession>A0A964BLT3</accession>
<dbReference type="GO" id="GO:0003978">
    <property type="term" value="F:UDP-glucose 4-epimerase activity"/>
    <property type="evidence" value="ECO:0007669"/>
    <property type="project" value="UniProtKB-UniRule"/>
</dbReference>
<dbReference type="InterPro" id="IPR005886">
    <property type="entry name" value="UDP_G4E"/>
</dbReference>
<keyword evidence="9 10" id="KW-0119">Carbohydrate metabolism</keyword>
<evidence type="ECO:0000313" key="13">
    <source>
        <dbReference type="Proteomes" id="UP000729733"/>
    </source>
</evidence>
<evidence type="ECO:0000256" key="7">
    <source>
        <dbReference type="ARBA" id="ARBA00023027"/>
    </source>
</evidence>
<evidence type="ECO:0000259" key="11">
    <source>
        <dbReference type="Pfam" id="PF01370"/>
    </source>
</evidence>
<organism evidence="12 13">
    <name type="scientific">Waterburya agarophytonicola KI4</name>
    <dbReference type="NCBI Taxonomy" id="2874699"/>
    <lineage>
        <taxon>Bacteria</taxon>
        <taxon>Bacillati</taxon>
        <taxon>Cyanobacteriota</taxon>
        <taxon>Cyanophyceae</taxon>
        <taxon>Pleurocapsales</taxon>
        <taxon>Hyellaceae</taxon>
        <taxon>Waterburya</taxon>
        <taxon>Waterburya agarophytonicola</taxon>
    </lineage>
</organism>
<keyword evidence="13" id="KW-1185">Reference proteome</keyword>
<dbReference type="Gene3D" id="3.90.25.10">
    <property type="entry name" value="UDP-galactose 4-epimerase, domain 1"/>
    <property type="match status" value="1"/>
</dbReference>
<evidence type="ECO:0000256" key="9">
    <source>
        <dbReference type="ARBA" id="ARBA00023277"/>
    </source>
</evidence>
<comment type="subunit">
    <text evidence="10">Homodimer.</text>
</comment>
<keyword evidence="8 10" id="KW-0413">Isomerase</keyword>
<dbReference type="PANTHER" id="PTHR43725">
    <property type="entry name" value="UDP-GLUCOSE 4-EPIMERASE"/>
    <property type="match status" value="1"/>
</dbReference>
<evidence type="ECO:0000256" key="4">
    <source>
        <dbReference type="ARBA" id="ARBA00007637"/>
    </source>
</evidence>
<dbReference type="CDD" id="cd05247">
    <property type="entry name" value="UDP_G4E_1_SDR_e"/>
    <property type="match status" value="1"/>
</dbReference>
<sequence>MMTKVLVTGGAGYIGSHTVKKLGEAGYEVVIYDNLSTGSADAILYGELIQGELSDTECLGQVFANHKFNAVLHFAASISVPESLEKPLAYYHNNTCNVVNLLRCCESANVNQFVFSSTAAVYGEIQDYPVKETSSTIPINPYGQSKLMSERIICDYAKASQLKYVILRYFNVAGADSSGRIGQMGKKAAHLIKVGCDAALGIRPSASIFGTDYSTPDGTGIRDYIHVEDLAAAHVNALAYLEQESTSQILNCGYGSGYSVKEVLSKIKEISGVDFTIIETPPRAGDPACVVASGDKIREVIGWQPQHNSLDEIVSSALAWEKKKLSLPNLV</sequence>
<dbReference type="InterPro" id="IPR001509">
    <property type="entry name" value="Epimerase_deHydtase"/>
</dbReference>
<evidence type="ECO:0000256" key="10">
    <source>
        <dbReference type="RuleBase" id="RU366046"/>
    </source>
</evidence>
<comment type="catalytic activity">
    <reaction evidence="1 10">
        <text>UDP-alpha-D-glucose = UDP-alpha-D-galactose</text>
        <dbReference type="Rhea" id="RHEA:22168"/>
        <dbReference type="ChEBI" id="CHEBI:58885"/>
        <dbReference type="ChEBI" id="CHEBI:66914"/>
        <dbReference type="EC" id="5.1.3.2"/>
    </reaction>
</comment>
<dbReference type="SUPFAM" id="SSF51735">
    <property type="entry name" value="NAD(P)-binding Rossmann-fold domains"/>
    <property type="match status" value="1"/>
</dbReference>
<evidence type="ECO:0000256" key="3">
    <source>
        <dbReference type="ARBA" id="ARBA00004947"/>
    </source>
</evidence>
<dbReference type="Gene3D" id="3.40.50.720">
    <property type="entry name" value="NAD(P)-binding Rossmann-like Domain"/>
    <property type="match status" value="1"/>
</dbReference>
<dbReference type="NCBIfam" id="TIGR01179">
    <property type="entry name" value="galE"/>
    <property type="match status" value="1"/>
</dbReference>
<dbReference type="EMBL" id="JADWDC010000003">
    <property type="protein sequence ID" value="MCC0175740.1"/>
    <property type="molecule type" value="Genomic_DNA"/>
</dbReference>
<comment type="cofactor">
    <cofactor evidence="2 10">
        <name>NAD(+)</name>
        <dbReference type="ChEBI" id="CHEBI:57540"/>
    </cofactor>
</comment>
<dbReference type="PANTHER" id="PTHR43725:SF53">
    <property type="entry name" value="UDP-ARABINOSE 4-EPIMERASE 1"/>
    <property type="match status" value="1"/>
</dbReference>
<evidence type="ECO:0000313" key="12">
    <source>
        <dbReference type="EMBL" id="MCC0175740.1"/>
    </source>
</evidence>
<keyword evidence="7 10" id="KW-0520">NAD</keyword>
<evidence type="ECO:0000256" key="6">
    <source>
        <dbReference type="ARBA" id="ARBA00018569"/>
    </source>
</evidence>
<feature type="domain" description="NAD-dependent epimerase/dehydratase" evidence="11">
    <location>
        <begin position="5"/>
        <end position="253"/>
    </location>
</feature>
<name>A0A964BLT3_9CYAN</name>
<comment type="pathway">
    <text evidence="3 10">Carbohydrate metabolism; galactose metabolism.</text>
</comment>
<dbReference type="InterPro" id="IPR036291">
    <property type="entry name" value="NAD(P)-bd_dom_sf"/>
</dbReference>
<dbReference type="GO" id="GO:0033499">
    <property type="term" value="P:galactose catabolic process via UDP-galactose, Leloir pathway"/>
    <property type="evidence" value="ECO:0007669"/>
    <property type="project" value="TreeGrafter"/>
</dbReference>
<evidence type="ECO:0000256" key="1">
    <source>
        <dbReference type="ARBA" id="ARBA00000083"/>
    </source>
</evidence>
<dbReference type="Proteomes" id="UP000729733">
    <property type="component" value="Unassembled WGS sequence"/>
</dbReference>
<reference evidence="12" key="1">
    <citation type="journal article" date="2021" name="Antonie Van Leeuwenhoek">
        <title>Draft genome and description of Waterburya agarophytonicola gen. nov. sp. nov. (Pleurocapsales, Cyanobacteria): a seaweed symbiont.</title>
        <authorList>
            <person name="Bonthond G."/>
            <person name="Shalygin S."/>
            <person name="Bayer T."/>
            <person name="Weinberger F."/>
        </authorList>
    </citation>
    <scope>NUCLEOTIDE SEQUENCE</scope>
    <source>
        <strain evidence="12">KI4</strain>
    </source>
</reference>
<protein>
    <recommendedName>
        <fullName evidence="6 10">UDP-glucose 4-epimerase</fullName>
        <ecNumber evidence="5 10">5.1.3.2</ecNumber>
    </recommendedName>
</protein>